<dbReference type="InterPro" id="IPR013763">
    <property type="entry name" value="Cyclin-like_dom"/>
</dbReference>
<organism evidence="10 11">
    <name type="scientific">Pelobates cultripes</name>
    <name type="common">Western spadefoot toad</name>
    <dbReference type="NCBI Taxonomy" id="61616"/>
    <lineage>
        <taxon>Eukaryota</taxon>
        <taxon>Metazoa</taxon>
        <taxon>Chordata</taxon>
        <taxon>Craniata</taxon>
        <taxon>Vertebrata</taxon>
        <taxon>Euteleostomi</taxon>
        <taxon>Amphibia</taxon>
        <taxon>Batrachia</taxon>
        <taxon>Anura</taxon>
        <taxon>Pelobatoidea</taxon>
        <taxon>Pelobatidae</taxon>
        <taxon>Pelobates</taxon>
    </lineage>
</organism>
<dbReference type="SMART" id="SM00385">
    <property type="entry name" value="CYCLIN"/>
    <property type="match status" value="4"/>
</dbReference>
<keyword evidence="3" id="KW-0132">Cell division</keyword>
<feature type="domain" description="Cyclin-like" evidence="8">
    <location>
        <begin position="256"/>
        <end position="337"/>
    </location>
</feature>
<gene>
    <name evidence="10" type="ORF">PECUL_23A008794</name>
</gene>
<comment type="function">
    <text evidence="1">Essential for the control of the cell cycle at the G2/M (mitosis) transition.</text>
</comment>
<feature type="domain" description="Cyclin C-terminal" evidence="9">
    <location>
        <begin position="252"/>
        <end position="365"/>
    </location>
</feature>
<keyword evidence="4" id="KW-0498">Mitosis</keyword>
<evidence type="ECO:0000259" key="8">
    <source>
        <dbReference type="SMART" id="SM00385"/>
    </source>
</evidence>
<reference evidence="10" key="1">
    <citation type="submission" date="2022-03" db="EMBL/GenBank/DDBJ databases">
        <authorList>
            <person name="Alioto T."/>
            <person name="Alioto T."/>
            <person name="Gomez Garrido J."/>
        </authorList>
    </citation>
    <scope>NUCLEOTIDE SEQUENCE</scope>
</reference>
<dbReference type="InterPro" id="IPR006671">
    <property type="entry name" value="Cyclin_N"/>
</dbReference>
<evidence type="ECO:0000256" key="2">
    <source>
        <dbReference type="ARBA" id="ARBA00006955"/>
    </source>
</evidence>
<sequence length="766" mass="86288">MAVWRNVLPLEVDNHIAGEMVALKNRIRRQPLDEIGNCAVVPVGKPVAVNKLPAKTKRHGVAKVTAPAKIKLPPVPKTENPIPTPMDLSVKEEEFCQAFSEALNVEDVDAEDIGNPQLCSDYVKDIYTYLRQLEVQQSVRQNYMKGMEVNERMRTILVDWLIQVHTKFSLLQETLYMAIAIMDRFLQFQPISRNKLQLVGVASMFIASKYEEMYFPEISDFVYITDNTFSKAQIRQMEMLILKELNFNLGRPIPLHFLRRASKCINADALNHNLAKYLMELTLLDYDMVHFHPSLVASAALCLTQKILNSGTWDPTLQFYTGYTIDDLLPVMKHIAKNVFKLSHSLTKFVSVKNKFASAGQSPSVPDVLDKLCFPPGKGVSSVVLETQVNVAGVVRAKTQINGKRAALGEIGNKVTVRGKPAVKTSNAVVKTSRSVTTKVVTVKPKTAPVKPAVVEAPPKECSPITMDVSMKEEELCQAFSAALNKVEDIDAEDGDNPQLCSEYVMDIYNYLRQLEIQQAIHPRYLDGKEVNERMRSILVDWLVSVHCRFQLLQETLYMGIAIMDRFLQVQPVSRTKLQLVGVTSLLVASKYEEMYSPEVADFVYITDNAYTTSQIREMEMIILRELRFDLGRPLPLHFLRRASKSCSADAEQHTLAKYLMELTLTDYDMVHFHPSGIAAAALCLSQKILGQGSWSPTQQHYTGYTEEDLQLIMQHMAKNVVKVNTNKTKHVAVRDKYASSKLMRISTIPQLMSSLITNLASQASH</sequence>
<evidence type="ECO:0000259" key="9">
    <source>
        <dbReference type="SMART" id="SM01332"/>
    </source>
</evidence>
<dbReference type="Pfam" id="PF02984">
    <property type="entry name" value="Cyclin_C"/>
    <property type="match status" value="2"/>
</dbReference>
<evidence type="ECO:0000256" key="4">
    <source>
        <dbReference type="ARBA" id="ARBA00022776"/>
    </source>
</evidence>
<dbReference type="GO" id="GO:0051301">
    <property type="term" value="P:cell division"/>
    <property type="evidence" value="ECO:0007669"/>
    <property type="project" value="UniProtKB-KW"/>
</dbReference>
<dbReference type="AlphaFoldDB" id="A0AAD1VXJ8"/>
<feature type="domain" description="Cyclin-like" evidence="8">
    <location>
        <begin position="159"/>
        <end position="243"/>
    </location>
</feature>
<proteinExistence type="inferred from homology"/>
<dbReference type="InterPro" id="IPR048258">
    <property type="entry name" value="Cyclins_cyclin-box"/>
</dbReference>
<dbReference type="CDD" id="cd20570">
    <property type="entry name" value="CYCLIN_CCNB2_rpt2"/>
    <property type="match status" value="1"/>
</dbReference>
<dbReference type="SMART" id="SM01332">
    <property type="entry name" value="Cyclin_C"/>
    <property type="match status" value="2"/>
</dbReference>
<evidence type="ECO:0000256" key="5">
    <source>
        <dbReference type="ARBA" id="ARBA00023127"/>
    </source>
</evidence>
<dbReference type="FunFam" id="1.10.472.10:FF:000001">
    <property type="entry name" value="G2/mitotic-specific cyclin"/>
    <property type="match status" value="1"/>
</dbReference>
<dbReference type="Pfam" id="PF00134">
    <property type="entry name" value="Cyclin_N"/>
    <property type="match status" value="2"/>
</dbReference>
<dbReference type="InterPro" id="IPR039361">
    <property type="entry name" value="Cyclin"/>
</dbReference>
<keyword evidence="5 7" id="KW-0195">Cyclin</keyword>
<name>A0AAD1VXJ8_PELCU</name>
<dbReference type="SUPFAM" id="SSF47954">
    <property type="entry name" value="Cyclin-like"/>
    <property type="match status" value="4"/>
</dbReference>
<feature type="domain" description="Cyclin-like" evidence="8">
    <location>
        <begin position="541"/>
        <end position="625"/>
    </location>
</feature>
<protein>
    <submittedName>
        <fullName evidence="10">Cyclin B2</fullName>
    </submittedName>
</protein>
<feature type="domain" description="Cyclin-like" evidence="8">
    <location>
        <begin position="638"/>
        <end position="719"/>
    </location>
</feature>
<dbReference type="InterPro" id="IPR036915">
    <property type="entry name" value="Cyclin-like_sf"/>
</dbReference>
<dbReference type="EMBL" id="OW240914">
    <property type="protein sequence ID" value="CAH2273806.1"/>
    <property type="molecule type" value="Genomic_DNA"/>
</dbReference>
<accession>A0AAD1VXJ8</accession>
<dbReference type="Gene3D" id="1.10.472.10">
    <property type="entry name" value="Cyclin-like"/>
    <property type="match status" value="4"/>
</dbReference>
<keyword evidence="6" id="KW-0131">Cell cycle</keyword>
<dbReference type="PANTHER" id="PTHR10177">
    <property type="entry name" value="CYCLINS"/>
    <property type="match status" value="1"/>
</dbReference>
<dbReference type="PROSITE" id="PS00292">
    <property type="entry name" value="CYCLINS"/>
    <property type="match status" value="2"/>
</dbReference>
<dbReference type="Proteomes" id="UP001295444">
    <property type="component" value="Chromosome 03"/>
</dbReference>
<comment type="similarity">
    <text evidence="2">Belongs to the cyclin family. Cyclin AB subfamily.</text>
</comment>
<dbReference type="FunFam" id="1.10.472.10:FF:000027">
    <property type="entry name" value="G2/mitotic-specific cyclin-B1"/>
    <property type="match status" value="1"/>
</dbReference>
<dbReference type="InterPro" id="IPR004367">
    <property type="entry name" value="Cyclin_C-dom"/>
</dbReference>
<evidence type="ECO:0000256" key="6">
    <source>
        <dbReference type="ARBA" id="ARBA00023306"/>
    </source>
</evidence>
<feature type="domain" description="Cyclin C-terminal" evidence="9">
    <location>
        <begin position="634"/>
        <end position="752"/>
    </location>
</feature>
<evidence type="ECO:0000256" key="1">
    <source>
        <dbReference type="ARBA" id="ARBA00003222"/>
    </source>
</evidence>
<evidence type="ECO:0000256" key="3">
    <source>
        <dbReference type="ARBA" id="ARBA00022618"/>
    </source>
</evidence>
<evidence type="ECO:0000313" key="10">
    <source>
        <dbReference type="EMBL" id="CAH2273806.1"/>
    </source>
</evidence>
<evidence type="ECO:0000256" key="7">
    <source>
        <dbReference type="RuleBase" id="RU000383"/>
    </source>
</evidence>
<keyword evidence="11" id="KW-1185">Reference proteome</keyword>
<evidence type="ECO:0000313" key="11">
    <source>
        <dbReference type="Proteomes" id="UP001295444"/>
    </source>
</evidence>